<dbReference type="RefSeq" id="XP_040765762.1">
    <property type="nucleotide sequence ID" value="XM_040908623.1"/>
</dbReference>
<dbReference type="STRING" id="1314785.A0A165EZ50"/>
<sequence>MATKPPKAFAEIVLYILAVVNIVCTILLVRRLQFPGFSQDAANVSYTYIGEDYPVEYPLGQLPKVDMTLQESMHYALDANDSLSHEEWRSVMLRPEGAGRVRLGPQHRLFVMTFYHQLHCLYHIHRGLVGLTDPVGPHLHHCLNYLRQTFLCVASDALEEGDFMERDYAKNRVGDETICEDWEMMYDALDRNNAEWMEWAAQWDR</sequence>
<protein>
    <submittedName>
        <fullName evidence="4">Uncharacterized protein</fullName>
    </submittedName>
</protein>
<evidence type="ECO:0000313" key="5">
    <source>
        <dbReference type="Proteomes" id="UP000076871"/>
    </source>
</evidence>
<evidence type="ECO:0000256" key="1">
    <source>
        <dbReference type="ARBA" id="ARBA00004685"/>
    </source>
</evidence>
<keyword evidence="3" id="KW-1133">Transmembrane helix</keyword>
<dbReference type="EMBL" id="KV427617">
    <property type="protein sequence ID" value="KZT08022.1"/>
    <property type="molecule type" value="Genomic_DNA"/>
</dbReference>
<evidence type="ECO:0000256" key="3">
    <source>
        <dbReference type="SAM" id="Phobius"/>
    </source>
</evidence>
<dbReference type="InterPro" id="IPR021765">
    <property type="entry name" value="UstYa-like"/>
</dbReference>
<organism evidence="4 5">
    <name type="scientific">Laetiporus sulphureus 93-53</name>
    <dbReference type="NCBI Taxonomy" id="1314785"/>
    <lineage>
        <taxon>Eukaryota</taxon>
        <taxon>Fungi</taxon>
        <taxon>Dikarya</taxon>
        <taxon>Basidiomycota</taxon>
        <taxon>Agaricomycotina</taxon>
        <taxon>Agaricomycetes</taxon>
        <taxon>Polyporales</taxon>
        <taxon>Laetiporus</taxon>
    </lineage>
</organism>
<accession>A0A165EZ50</accession>
<evidence type="ECO:0000313" key="4">
    <source>
        <dbReference type="EMBL" id="KZT08022.1"/>
    </source>
</evidence>
<dbReference type="AlphaFoldDB" id="A0A165EZ50"/>
<dbReference type="OrthoDB" id="3687641at2759"/>
<keyword evidence="3" id="KW-0472">Membrane</keyword>
<evidence type="ECO:0000256" key="2">
    <source>
        <dbReference type="ARBA" id="ARBA00035112"/>
    </source>
</evidence>
<name>A0A165EZ50_9APHY</name>
<comment type="similarity">
    <text evidence="2">Belongs to the ustYa family.</text>
</comment>
<feature type="transmembrane region" description="Helical" evidence="3">
    <location>
        <begin position="12"/>
        <end position="29"/>
    </location>
</feature>
<dbReference type="PANTHER" id="PTHR33365">
    <property type="entry name" value="YALI0B05434P"/>
    <property type="match status" value="1"/>
</dbReference>
<comment type="pathway">
    <text evidence="1">Mycotoxin biosynthesis.</text>
</comment>
<dbReference type="GO" id="GO:0043386">
    <property type="term" value="P:mycotoxin biosynthetic process"/>
    <property type="evidence" value="ECO:0007669"/>
    <property type="project" value="InterPro"/>
</dbReference>
<proteinExistence type="inferred from homology"/>
<dbReference type="PANTHER" id="PTHR33365:SF4">
    <property type="entry name" value="CYCLOCHLOROTINE BIOSYNTHESIS PROTEIN O"/>
    <property type="match status" value="1"/>
</dbReference>
<keyword evidence="5" id="KW-1185">Reference proteome</keyword>
<dbReference type="InParanoid" id="A0A165EZ50"/>
<dbReference type="Proteomes" id="UP000076871">
    <property type="component" value="Unassembled WGS sequence"/>
</dbReference>
<dbReference type="GeneID" id="63825652"/>
<gene>
    <name evidence="4" type="ORF">LAESUDRAFT_724500</name>
</gene>
<keyword evidence="3" id="KW-0812">Transmembrane</keyword>
<reference evidence="4 5" key="1">
    <citation type="journal article" date="2016" name="Mol. Biol. Evol.">
        <title>Comparative Genomics of Early-Diverging Mushroom-Forming Fungi Provides Insights into the Origins of Lignocellulose Decay Capabilities.</title>
        <authorList>
            <person name="Nagy L.G."/>
            <person name="Riley R."/>
            <person name="Tritt A."/>
            <person name="Adam C."/>
            <person name="Daum C."/>
            <person name="Floudas D."/>
            <person name="Sun H."/>
            <person name="Yadav J.S."/>
            <person name="Pangilinan J."/>
            <person name="Larsson K.H."/>
            <person name="Matsuura K."/>
            <person name="Barry K."/>
            <person name="Labutti K."/>
            <person name="Kuo R."/>
            <person name="Ohm R.A."/>
            <person name="Bhattacharya S.S."/>
            <person name="Shirouzu T."/>
            <person name="Yoshinaga Y."/>
            <person name="Martin F.M."/>
            <person name="Grigoriev I.V."/>
            <person name="Hibbett D.S."/>
        </authorList>
    </citation>
    <scope>NUCLEOTIDE SEQUENCE [LARGE SCALE GENOMIC DNA]</scope>
    <source>
        <strain evidence="4 5">93-53</strain>
    </source>
</reference>
<dbReference type="Pfam" id="PF11807">
    <property type="entry name" value="UstYa"/>
    <property type="match status" value="1"/>
</dbReference>